<dbReference type="InterPro" id="IPR043128">
    <property type="entry name" value="Rev_trsase/Diguanyl_cyclase"/>
</dbReference>
<keyword evidence="3" id="KW-1185">Reference proteome</keyword>
<dbReference type="Pfam" id="PF17919">
    <property type="entry name" value="RT_RNaseH_2"/>
    <property type="match status" value="1"/>
</dbReference>
<name>A0A9Q3GH82_9BASI</name>
<dbReference type="SUPFAM" id="SSF56672">
    <property type="entry name" value="DNA/RNA polymerases"/>
    <property type="match status" value="1"/>
</dbReference>
<dbReference type="PANTHER" id="PTHR34072:SF52">
    <property type="entry name" value="RIBONUCLEASE H"/>
    <property type="match status" value="1"/>
</dbReference>
<reference evidence="2" key="1">
    <citation type="submission" date="2021-03" db="EMBL/GenBank/DDBJ databases">
        <title>Draft genome sequence of rust myrtle Austropuccinia psidii MF-1, a brazilian biotype.</title>
        <authorList>
            <person name="Quecine M.C."/>
            <person name="Pachon D.M.R."/>
            <person name="Bonatelli M.L."/>
            <person name="Correr F.H."/>
            <person name="Franceschini L.M."/>
            <person name="Leite T.F."/>
            <person name="Margarido G.R.A."/>
            <person name="Almeida C.A."/>
            <person name="Ferrarezi J.A."/>
            <person name="Labate C.A."/>
        </authorList>
    </citation>
    <scope>NUCLEOTIDE SEQUENCE</scope>
    <source>
        <strain evidence="2">MF-1</strain>
    </source>
</reference>
<dbReference type="EMBL" id="AVOT02001264">
    <property type="protein sequence ID" value="MBW0466317.1"/>
    <property type="molecule type" value="Genomic_DNA"/>
</dbReference>
<comment type="caution">
    <text evidence="2">The sequence shown here is derived from an EMBL/GenBank/DDBJ whole genome shotgun (WGS) entry which is preliminary data.</text>
</comment>
<dbReference type="InterPro" id="IPR043502">
    <property type="entry name" value="DNA/RNA_pol_sf"/>
</dbReference>
<gene>
    <name evidence="2" type="ORF">O181_006032</name>
</gene>
<proteinExistence type="predicted"/>
<dbReference type="OrthoDB" id="425619at2759"/>
<organism evidence="2 3">
    <name type="scientific">Austropuccinia psidii MF-1</name>
    <dbReference type="NCBI Taxonomy" id="1389203"/>
    <lineage>
        <taxon>Eukaryota</taxon>
        <taxon>Fungi</taxon>
        <taxon>Dikarya</taxon>
        <taxon>Basidiomycota</taxon>
        <taxon>Pucciniomycotina</taxon>
        <taxon>Pucciniomycetes</taxon>
        <taxon>Pucciniales</taxon>
        <taxon>Sphaerophragmiaceae</taxon>
        <taxon>Austropuccinia</taxon>
    </lineage>
</organism>
<evidence type="ECO:0000313" key="2">
    <source>
        <dbReference type="EMBL" id="MBW0466317.1"/>
    </source>
</evidence>
<evidence type="ECO:0000313" key="3">
    <source>
        <dbReference type="Proteomes" id="UP000765509"/>
    </source>
</evidence>
<accession>A0A9Q3GH82</accession>
<feature type="domain" description="Reverse transcriptase/retrotransposon-derived protein RNase H-like" evidence="1">
    <location>
        <begin position="43"/>
        <end position="121"/>
    </location>
</feature>
<protein>
    <recommendedName>
        <fullName evidence="1">Reverse transcriptase/retrotransposon-derived protein RNase H-like domain-containing protein</fullName>
    </recommendedName>
</protein>
<dbReference type="PANTHER" id="PTHR34072">
    <property type="entry name" value="ENZYMATIC POLYPROTEIN-RELATED"/>
    <property type="match status" value="1"/>
</dbReference>
<dbReference type="Proteomes" id="UP000765509">
    <property type="component" value="Unassembled WGS sequence"/>
</dbReference>
<dbReference type="InterPro" id="IPR041577">
    <property type="entry name" value="RT_RNaseH_2"/>
</dbReference>
<dbReference type="AlphaFoldDB" id="A0A9Q3GH82"/>
<sequence>MTDRQSFLGIANFCCFFIKNYSKNITSLTSLLRRYSTFIFNVEALSQFEILQEAFTNAAILSHFNTSLRTIVETDSSDYALGAVLSQVNDSGKNPIEFDSHKLLPAEVNYEVYDKELFGIV</sequence>
<dbReference type="Gene3D" id="3.30.70.270">
    <property type="match status" value="1"/>
</dbReference>
<evidence type="ECO:0000259" key="1">
    <source>
        <dbReference type="Pfam" id="PF17919"/>
    </source>
</evidence>